<keyword evidence="8" id="KW-0653">Protein transport</keyword>
<reference evidence="13 14" key="1">
    <citation type="submission" date="2020-07" db="EMBL/GenBank/DDBJ databases">
        <authorList>
            <person name="Li M."/>
        </authorList>
    </citation>
    <scope>NUCLEOTIDE SEQUENCE [LARGE SCALE GENOMIC DNA]</scope>
    <source>
        <strain evidence="13 14">DSM 23284</strain>
    </source>
</reference>
<keyword evidence="13" id="KW-0282">Flagellum</keyword>
<keyword evidence="11" id="KW-0175">Coiled coil</keyword>
<dbReference type="Gene3D" id="1.10.287.1700">
    <property type="match status" value="1"/>
</dbReference>
<evidence type="ECO:0000313" key="14">
    <source>
        <dbReference type="Proteomes" id="UP000559404"/>
    </source>
</evidence>
<evidence type="ECO:0000256" key="10">
    <source>
        <dbReference type="ARBA" id="ARBA00023225"/>
    </source>
</evidence>
<keyword evidence="6" id="KW-0145">Chemotaxis</keyword>
<dbReference type="EMBL" id="JACEON010000011">
    <property type="protein sequence ID" value="MBA4612540.1"/>
    <property type="molecule type" value="Genomic_DNA"/>
</dbReference>
<dbReference type="RefSeq" id="WP_181760734.1">
    <property type="nucleotide sequence ID" value="NZ_BMCR01000010.1"/>
</dbReference>
<keyword evidence="13" id="KW-0969">Cilium</keyword>
<keyword evidence="9" id="KW-0472">Membrane</keyword>
<evidence type="ECO:0000256" key="5">
    <source>
        <dbReference type="ARBA" id="ARBA00022475"/>
    </source>
</evidence>
<sequence>MKSRESLIRLKQFQVDERRRQVSQIESMVDEFKRMARELDDQIASEQKRVGITDETHFAYPTFAKAAAQRRDNLLNSAEELNEQLENAREELRAALEELKKFELLEERDQIRERGEREAREQDELDEIAGRRRAQSGR</sequence>
<evidence type="ECO:0000256" key="6">
    <source>
        <dbReference type="ARBA" id="ARBA00022500"/>
    </source>
</evidence>
<comment type="caution">
    <text evidence="13">The sequence shown here is derived from an EMBL/GenBank/DDBJ whole genome shotgun (WGS) entry which is preliminary data.</text>
</comment>
<gene>
    <name evidence="13" type="primary">fliJ</name>
    <name evidence="13" type="ORF">H1W37_12805</name>
</gene>
<dbReference type="Pfam" id="PF02050">
    <property type="entry name" value="FliJ"/>
    <property type="match status" value="1"/>
</dbReference>
<dbReference type="GO" id="GO:0015031">
    <property type="term" value="P:protein transport"/>
    <property type="evidence" value="ECO:0007669"/>
    <property type="project" value="UniProtKB-KW"/>
</dbReference>
<dbReference type="InterPro" id="IPR053716">
    <property type="entry name" value="Flag_assembly_chemotaxis_eff"/>
</dbReference>
<feature type="compositionally biased region" description="Basic and acidic residues" evidence="12">
    <location>
        <begin position="111"/>
        <end position="122"/>
    </location>
</feature>
<evidence type="ECO:0000256" key="8">
    <source>
        <dbReference type="ARBA" id="ARBA00022927"/>
    </source>
</evidence>
<keyword evidence="13" id="KW-0966">Cell projection</keyword>
<feature type="region of interest" description="Disordered" evidence="12">
    <location>
        <begin position="111"/>
        <end position="138"/>
    </location>
</feature>
<keyword evidence="5" id="KW-1003">Cell membrane</keyword>
<comment type="similarity">
    <text evidence="2">Belongs to the FliJ family.</text>
</comment>
<dbReference type="NCBIfam" id="TIGR02473">
    <property type="entry name" value="flagell_FliJ"/>
    <property type="match status" value="1"/>
</dbReference>
<dbReference type="GO" id="GO:0006935">
    <property type="term" value="P:chemotaxis"/>
    <property type="evidence" value="ECO:0007669"/>
    <property type="project" value="UniProtKB-KW"/>
</dbReference>
<evidence type="ECO:0000256" key="11">
    <source>
        <dbReference type="SAM" id="Coils"/>
    </source>
</evidence>
<dbReference type="GO" id="GO:0005886">
    <property type="term" value="C:plasma membrane"/>
    <property type="evidence" value="ECO:0007669"/>
    <property type="project" value="UniProtKB-SubCell"/>
</dbReference>
<keyword evidence="7" id="KW-1005">Bacterial flagellum biogenesis</keyword>
<reference evidence="13 14" key="2">
    <citation type="submission" date="2020-08" db="EMBL/GenBank/DDBJ databases">
        <title>Stappia taiwanensis sp. nov., isolated from a coastal thermal spring.</title>
        <authorList>
            <person name="Kampfer P."/>
        </authorList>
    </citation>
    <scope>NUCLEOTIDE SEQUENCE [LARGE SCALE GENOMIC DNA]</scope>
    <source>
        <strain evidence="13 14">DSM 23284</strain>
    </source>
</reference>
<dbReference type="GO" id="GO:0044781">
    <property type="term" value="P:bacterial-type flagellum organization"/>
    <property type="evidence" value="ECO:0007669"/>
    <property type="project" value="UniProtKB-KW"/>
</dbReference>
<proteinExistence type="inferred from homology"/>
<organism evidence="13 14">
    <name type="scientific">Stappia taiwanensis</name>
    <dbReference type="NCBI Taxonomy" id="992267"/>
    <lineage>
        <taxon>Bacteria</taxon>
        <taxon>Pseudomonadati</taxon>
        <taxon>Pseudomonadota</taxon>
        <taxon>Alphaproteobacteria</taxon>
        <taxon>Hyphomicrobiales</taxon>
        <taxon>Stappiaceae</taxon>
        <taxon>Stappia</taxon>
    </lineage>
</organism>
<comment type="subcellular location">
    <subcellularLocation>
        <location evidence="1">Cell membrane</location>
        <topology evidence="1">Peripheral membrane protein</topology>
        <orientation evidence="1">Cytoplasmic side</orientation>
    </subcellularLocation>
</comment>
<accession>A0A838Y0P6</accession>
<evidence type="ECO:0000256" key="1">
    <source>
        <dbReference type="ARBA" id="ARBA00004413"/>
    </source>
</evidence>
<dbReference type="AlphaFoldDB" id="A0A838Y0P6"/>
<keyword evidence="10" id="KW-1006">Bacterial flagellum protein export</keyword>
<keyword evidence="4" id="KW-0813">Transport</keyword>
<protein>
    <recommendedName>
        <fullName evidence="3">Flagellar FliJ protein</fullName>
    </recommendedName>
</protein>
<evidence type="ECO:0000256" key="9">
    <source>
        <dbReference type="ARBA" id="ARBA00023136"/>
    </source>
</evidence>
<dbReference type="InterPro" id="IPR012823">
    <property type="entry name" value="Flagell_FliJ"/>
</dbReference>
<keyword evidence="14" id="KW-1185">Reference proteome</keyword>
<dbReference type="Proteomes" id="UP000559404">
    <property type="component" value="Unassembled WGS sequence"/>
</dbReference>
<evidence type="ECO:0000256" key="12">
    <source>
        <dbReference type="SAM" id="MobiDB-lite"/>
    </source>
</evidence>
<evidence type="ECO:0000256" key="4">
    <source>
        <dbReference type="ARBA" id="ARBA00022448"/>
    </source>
</evidence>
<name>A0A838Y0P6_9HYPH</name>
<evidence type="ECO:0000256" key="2">
    <source>
        <dbReference type="ARBA" id="ARBA00010004"/>
    </source>
</evidence>
<dbReference type="GO" id="GO:0009288">
    <property type="term" value="C:bacterial-type flagellum"/>
    <property type="evidence" value="ECO:0007669"/>
    <property type="project" value="InterPro"/>
</dbReference>
<evidence type="ECO:0000256" key="7">
    <source>
        <dbReference type="ARBA" id="ARBA00022795"/>
    </source>
</evidence>
<dbReference type="GO" id="GO:0071973">
    <property type="term" value="P:bacterial-type flagellum-dependent cell motility"/>
    <property type="evidence" value="ECO:0007669"/>
    <property type="project" value="InterPro"/>
</dbReference>
<feature type="coiled-coil region" evidence="11">
    <location>
        <begin position="22"/>
        <end position="105"/>
    </location>
</feature>
<evidence type="ECO:0000256" key="3">
    <source>
        <dbReference type="ARBA" id="ARBA00020392"/>
    </source>
</evidence>
<evidence type="ECO:0000313" key="13">
    <source>
        <dbReference type="EMBL" id="MBA4612540.1"/>
    </source>
</evidence>